<evidence type="ECO:0000256" key="8">
    <source>
        <dbReference type="SAM" id="MobiDB-lite"/>
    </source>
</evidence>
<evidence type="ECO:0000256" key="2">
    <source>
        <dbReference type="ARBA" id="ARBA00007935"/>
    </source>
</evidence>
<dbReference type="EMBL" id="LMWY01000005">
    <property type="protein sequence ID" value="KUO05292.1"/>
    <property type="molecule type" value="Genomic_DNA"/>
</dbReference>
<keyword evidence="5 9" id="KW-0812">Transmembrane</keyword>
<feature type="transmembrane region" description="Helical" evidence="9">
    <location>
        <begin position="145"/>
        <end position="164"/>
    </location>
</feature>
<gene>
    <name evidence="10" type="ORF">AQJ67_07940</name>
</gene>
<dbReference type="Gene3D" id="1.10.3470.10">
    <property type="entry name" value="ABC transporter involved in vitamin B12 uptake, BtuC"/>
    <property type="match status" value="1"/>
</dbReference>
<accession>A0A101U6T4</accession>
<evidence type="ECO:0000256" key="1">
    <source>
        <dbReference type="ARBA" id="ARBA00004651"/>
    </source>
</evidence>
<reference evidence="10 11" key="1">
    <citation type="submission" date="2015-10" db="EMBL/GenBank/DDBJ databases">
        <title>Draft genome sequence of Streptomyces caeruleatus NRRL B-24802, type strain for the species Streptomyces caeruleatus.</title>
        <authorList>
            <person name="Ruckert C."/>
            <person name="Winkler A."/>
            <person name="Kalinowski J."/>
            <person name="Kampfer P."/>
            <person name="Glaeser S."/>
        </authorList>
    </citation>
    <scope>NUCLEOTIDE SEQUENCE [LARGE SCALE GENOMIC DNA]</scope>
    <source>
        <strain evidence="10 11">NRRL B-24802</strain>
    </source>
</reference>
<dbReference type="InterPro" id="IPR000522">
    <property type="entry name" value="ABC_transptr_permease_BtuC"/>
</dbReference>
<dbReference type="GO" id="GO:0033214">
    <property type="term" value="P:siderophore-iron import into cell"/>
    <property type="evidence" value="ECO:0007669"/>
    <property type="project" value="TreeGrafter"/>
</dbReference>
<dbReference type="Pfam" id="PF01032">
    <property type="entry name" value="FecCD"/>
    <property type="match status" value="1"/>
</dbReference>
<dbReference type="GO" id="GO:0022857">
    <property type="term" value="F:transmembrane transporter activity"/>
    <property type="evidence" value="ECO:0007669"/>
    <property type="project" value="InterPro"/>
</dbReference>
<dbReference type="FunFam" id="1.10.3470.10:FF:000001">
    <property type="entry name" value="Vitamin B12 ABC transporter permease BtuC"/>
    <property type="match status" value="1"/>
</dbReference>
<organism evidence="10 11">
    <name type="scientific">Streptomyces caeruleatus</name>
    <dbReference type="NCBI Taxonomy" id="661399"/>
    <lineage>
        <taxon>Bacteria</taxon>
        <taxon>Bacillati</taxon>
        <taxon>Actinomycetota</taxon>
        <taxon>Actinomycetes</taxon>
        <taxon>Kitasatosporales</taxon>
        <taxon>Streptomycetaceae</taxon>
        <taxon>Streptomyces</taxon>
    </lineage>
</organism>
<feature type="transmembrane region" description="Helical" evidence="9">
    <location>
        <begin position="118"/>
        <end position="139"/>
    </location>
</feature>
<comment type="similarity">
    <text evidence="2">Belongs to the binding-protein-dependent transport system permease family. FecCD subfamily.</text>
</comment>
<keyword evidence="3" id="KW-0813">Transport</keyword>
<dbReference type="AlphaFoldDB" id="A0A101U6T4"/>
<evidence type="ECO:0000313" key="10">
    <source>
        <dbReference type="EMBL" id="KUO05292.1"/>
    </source>
</evidence>
<feature type="transmembrane region" description="Helical" evidence="9">
    <location>
        <begin position="89"/>
        <end position="106"/>
    </location>
</feature>
<feature type="transmembrane region" description="Helical" evidence="9">
    <location>
        <begin position="224"/>
        <end position="243"/>
    </location>
</feature>
<keyword evidence="4" id="KW-1003">Cell membrane</keyword>
<keyword evidence="7 9" id="KW-0472">Membrane</keyword>
<keyword evidence="6 9" id="KW-1133">Transmembrane helix</keyword>
<dbReference type="RefSeq" id="WP_062717321.1">
    <property type="nucleotide sequence ID" value="NZ_KQ948925.1"/>
</dbReference>
<feature type="region of interest" description="Disordered" evidence="8">
    <location>
        <begin position="1"/>
        <end position="31"/>
    </location>
</feature>
<dbReference type="InterPro" id="IPR037294">
    <property type="entry name" value="ABC_BtuC-like"/>
</dbReference>
<dbReference type="OrthoDB" id="9782305at2"/>
<name>A0A101U6T4_9ACTN</name>
<feature type="transmembrane region" description="Helical" evidence="9">
    <location>
        <begin position="264"/>
        <end position="285"/>
    </location>
</feature>
<evidence type="ECO:0000256" key="5">
    <source>
        <dbReference type="ARBA" id="ARBA00022692"/>
    </source>
</evidence>
<dbReference type="Proteomes" id="UP000053429">
    <property type="component" value="Unassembled WGS sequence"/>
</dbReference>
<feature type="transmembrane region" description="Helical" evidence="9">
    <location>
        <begin position="305"/>
        <end position="324"/>
    </location>
</feature>
<keyword evidence="11" id="KW-1185">Reference proteome</keyword>
<evidence type="ECO:0000313" key="11">
    <source>
        <dbReference type="Proteomes" id="UP000053429"/>
    </source>
</evidence>
<evidence type="ECO:0000256" key="9">
    <source>
        <dbReference type="SAM" id="Phobius"/>
    </source>
</evidence>
<protein>
    <submittedName>
        <fullName evidence="10">ABC transporter permease</fullName>
    </submittedName>
</protein>
<evidence type="ECO:0000256" key="7">
    <source>
        <dbReference type="ARBA" id="ARBA00023136"/>
    </source>
</evidence>
<dbReference type="PANTHER" id="PTHR30472:SF1">
    <property type="entry name" value="FE(3+) DICITRATE TRANSPORT SYSTEM PERMEASE PROTEIN FECC-RELATED"/>
    <property type="match status" value="1"/>
</dbReference>
<dbReference type="CDD" id="cd06550">
    <property type="entry name" value="TM_ABC_iron-siderophores_like"/>
    <property type="match status" value="1"/>
</dbReference>
<comment type="caution">
    <text evidence="10">The sequence shown here is derived from an EMBL/GenBank/DDBJ whole genome shotgun (WGS) entry which is preliminary data.</text>
</comment>
<evidence type="ECO:0000256" key="3">
    <source>
        <dbReference type="ARBA" id="ARBA00022448"/>
    </source>
</evidence>
<feature type="transmembrane region" description="Helical" evidence="9">
    <location>
        <begin position="176"/>
        <end position="197"/>
    </location>
</feature>
<dbReference type="SUPFAM" id="SSF81345">
    <property type="entry name" value="ABC transporter involved in vitamin B12 uptake, BtuC"/>
    <property type="match status" value="1"/>
</dbReference>
<evidence type="ECO:0000256" key="6">
    <source>
        <dbReference type="ARBA" id="ARBA00022989"/>
    </source>
</evidence>
<proteinExistence type="inferred from homology"/>
<evidence type="ECO:0000256" key="4">
    <source>
        <dbReference type="ARBA" id="ARBA00022475"/>
    </source>
</evidence>
<sequence length="360" mass="36671">MATEAGSAPLVRTDRARRQSKQSKQSPGRRNSTRTLAVLGALLLLITAATLSLAVGSRALSPGVVWDALLHDDGSTAASVVWDVRVPRTLAGIAAGAALGVAGALIQALTRNPLADPGLLGINAGAATGVVLSITALGITSLWASVWFAMLGAVVAGLLVYSLASGGRGGATPERLALGGAVIAAVFTGISQTLMLLDAQALDQLRFWSVGSLARADDETLTTITPFVVVGLVLALALVRPLNALALGDDGARALGAHVDRTRFLGLAAMMLLCGAATSAVGPLVFVGLAVPHIARMIAGADQRWTLPLSMLLAPALLLFADVLGRVAVRPDELDAGVVTAVVGAPVFIALVRYRRAVTA</sequence>
<comment type="subcellular location">
    <subcellularLocation>
        <location evidence="1">Cell membrane</location>
        <topology evidence="1">Multi-pass membrane protein</topology>
    </subcellularLocation>
</comment>
<dbReference type="GO" id="GO:0005886">
    <property type="term" value="C:plasma membrane"/>
    <property type="evidence" value="ECO:0007669"/>
    <property type="project" value="UniProtKB-SubCell"/>
</dbReference>
<dbReference type="STRING" id="661399.AQJ67_07940"/>
<feature type="transmembrane region" description="Helical" evidence="9">
    <location>
        <begin position="336"/>
        <end position="354"/>
    </location>
</feature>
<dbReference type="PANTHER" id="PTHR30472">
    <property type="entry name" value="FERRIC ENTEROBACTIN TRANSPORT SYSTEM PERMEASE PROTEIN"/>
    <property type="match status" value="1"/>
</dbReference>